<dbReference type="AlphaFoldDB" id="A0A641ASN3"/>
<evidence type="ECO:0008006" key="4">
    <source>
        <dbReference type="Google" id="ProtNLM"/>
    </source>
</evidence>
<accession>A0A641ASN3</accession>
<sequence>MTLHRHRRTSVVPLVAAALVLSACGSSSGPGSDDDLTCDTADKAVVADIMAKANTDFKQGDSITDRFELVKAATAPIPESERKYGAAELMVLLVSVFVQDADVPSELQGVQGPVYVVLDADGQPLAPLGTFSQPYFDIQPPADPGWTAWADGIDDSDVALDLFGCVKPS</sequence>
<dbReference type="PROSITE" id="PS51257">
    <property type="entry name" value="PROKAR_LIPOPROTEIN"/>
    <property type="match status" value="1"/>
</dbReference>
<proteinExistence type="predicted"/>
<reference evidence="2" key="1">
    <citation type="submission" date="2019-09" db="EMBL/GenBank/DDBJ databases">
        <authorList>
            <person name="Li J."/>
        </authorList>
    </citation>
    <scope>NUCLEOTIDE SEQUENCE [LARGE SCALE GENOMIC DNA]</scope>
    <source>
        <strain evidence="2">NRBC 14897</strain>
    </source>
</reference>
<evidence type="ECO:0000256" key="1">
    <source>
        <dbReference type="SAM" id="SignalP"/>
    </source>
</evidence>
<organism evidence="2 3">
    <name type="scientific">Aeromicrobium fastidiosum</name>
    <dbReference type="NCBI Taxonomy" id="52699"/>
    <lineage>
        <taxon>Bacteria</taxon>
        <taxon>Bacillati</taxon>
        <taxon>Actinomycetota</taxon>
        <taxon>Actinomycetes</taxon>
        <taxon>Propionibacteriales</taxon>
        <taxon>Nocardioidaceae</taxon>
        <taxon>Aeromicrobium</taxon>
    </lineage>
</organism>
<dbReference type="RefSeq" id="WP_129181099.1">
    <property type="nucleotide sequence ID" value="NZ_JAGIOG010000001.1"/>
</dbReference>
<keyword evidence="3" id="KW-1185">Reference proteome</keyword>
<name>A0A641ASN3_9ACTN</name>
<evidence type="ECO:0000313" key="2">
    <source>
        <dbReference type="EMBL" id="KAA1380537.1"/>
    </source>
</evidence>
<evidence type="ECO:0000313" key="3">
    <source>
        <dbReference type="Proteomes" id="UP001515100"/>
    </source>
</evidence>
<dbReference type="EMBL" id="SDPP02000001">
    <property type="protein sequence ID" value="KAA1380537.1"/>
    <property type="molecule type" value="Genomic_DNA"/>
</dbReference>
<feature type="chain" id="PRO_5025070234" description="Lipoprotein" evidence="1">
    <location>
        <begin position="29"/>
        <end position="169"/>
    </location>
</feature>
<comment type="caution">
    <text evidence="2">The sequence shown here is derived from an EMBL/GenBank/DDBJ whole genome shotgun (WGS) entry which is preliminary data.</text>
</comment>
<feature type="signal peptide" evidence="1">
    <location>
        <begin position="1"/>
        <end position="28"/>
    </location>
</feature>
<keyword evidence="1" id="KW-0732">Signal</keyword>
<gene>
    <name evidence="2" type="ORF">ESP62_004995</name>
</gene>
<protein>
    <recommendedName>
        <fullName evidence="4">Lipoprotein</fullName>
    </recommendedName>
</protein>
<dbReference type="Proteomes" id="UP001515100">
    <property type="component" value="Unassembled WGS sequence"/>
</dbReference>